<dbReference type="InterPro" id="IPR013763">
    <property type="entry name" value="Cyclin-like_dom"/>
</dbReference>
<keyword evidence="1" id="KW-0805">Transcription regulation</keyword>
<reference evidence="5" key="1">
    <citation type="journal article" date="2021" name="Front. Plant Sci.">
        <title>Chromosome-Scale Genome Assembly for Chinese Sour Jujube and Insights Into Its Genome Evolution and Domestication Signature.</title>
        <authorList>
            <person name="Shen L.-Y."/>
            <person name="Luo H."/>
            <person name="Wang X.-L."/>
            <person name="Wang X.-M."/>
            <person name="Qiu X.-J."/>
            <person name="Liu H."/>
            <person name="Zhou S.-S."/>
            <person name="Jia K.-H."/>
            <person name="Nie S."/>
            <person name="Bao Y.-T."/>
            <person name="Zhang R.-G."/>
            <person name="Yun Q.-Z."/>
            <person name="Chai Y.-H."/>
            <person name="Lu J.-Y."/>
            <person name="Li Y."/>
            <person name="Zhao S.-W."/>
            <person name="Mao J.-F."/>
            <person name="Jia S.-G."/>
            <person name="Mao Y.-M."/>
        </authorList>
    </citation>
    <scope>NUCLEOTIDE SEQUENCE</scope>
    <source>
        <strain evidence="5">AT0</strain>
        <tissue evidence="5">Leaf</tissue>
    </source>
</reference>
<evidence type="ECO:0000313" key="6">
    <source>
        <dbReference type="Proteomes" id="UP000813462"/>
    </source>
</evidence>
<dbReference type="InterPro" id="IPR036915">
    <property type="entry name" value="Cyclin-like_sf"/>
</dbReference>
<dbReference type="SMART" id="SM00385">
    <property type="entry name" value="CYCLIN"/>
    <property type="match status" value="2"/>
</dbReference>
<dbReference type="GO" id="GO:0070897">
    <property type="term" value="P:transcription preinitiation complex assembly"/>
    <property type="evidence" value="ECO:0007669"/>
    <property type="project" value="InterPro"/>
</dbReference>
<dbReference type="FunFam" id="1.10.472.10:FF:000043">
    <property type="entry name" value="Transcription initiation factor IIB"/>
    <property type="match status" value="1"/>
</dbReference>
<keyword evidence="3" id="KW-0812">Transmembrane</keyword>
<dbReference type="Pfam" id="PF00382">
    <property type="entry name" value="TFIIB"/>
    <property type="match status" value="2"/>
</dbReference>
<dbReference type="GO" id="GO:0097550">
    <property type="term" value="C:transcription preinitiation complex"/>
    <property type="evidence" value="ECO:0007669"/>
    <property type="project" value="TreeGrafter"/>
</dbReference>
<accession>A0A978VDU0</accession>
<name>A0A978VDU0_ZIZJJ</name>
<dbReference type="GO" id="GO:0017025">
    <property type="term" value="F:TBP-class protein binding"/>
    <property type="evidence" value="ECO:0007669"/>
    <property type="project" value="InterPro"/>
</dbReference>
<dbReference type="InterPro" id="IPR013150">
    <property type="entry name" value="TFIIB_cyclin"/>
</dbReference>
<dbReference type="PANTHER" id="PTHR11618">
    <property type="entry name" value="TRANSCRIPTION INITIATION FACTOR IIB-RELATED"/>
    <property type="match status" value="1"/>
</dbReference>
<dbReference type="GO" id="GO:0005634">
    <property type="term" value="C:nucleus"/>
    <property type="evidence" value="ECO:0007669"/>
    <property type="project" value="TreeGrafter"/>
</dbReference>
<feature type="domain" description="Cyclin-like" evidence="4">
    <location>
        <begin position="119"/>
        <end position="201"/>
    </location>
</feature>
<dbReference type="Gene3D" id="1.10.472.10">
    <property type="entry name" value="Cyclin-like"/>
    <property type="match status" value="1"/>
</dbReference>
<comment type="caution">
    <text evidence="5">The sequence shown here is derived from an EMBL/GenBank/DDBJ whole genome shotgun (WGS) entry which is preliminary data.</text>
</comment>
<dbReference type="CDD" id="cd20551">
    <property type="entry name" value="CYCLIN_TFIIB_rpt1"/>
    <property type="match status" value="1"/>
</dbReference>
<evidence type="ECO:0000256" key="2">
    <source>
        <dbReference type="ARBA" id="ARBA00023163"/>
    </source>
</evidence>
<dbReference type="InterPro" id="IPR000812">
    <property type="entry name" value="TFIIB"/>
</dbReference>
<feature type="domain" description="Cyclin-like" evidence="4">
    <location>
        <begin position="220"/>
        <end position="299"/>
    </location>
</feature>
<keyword evidence="2" id="KW-0804">Transcription</keyword>
<proteinExistence type="predicted"/>
<dbReference type="PRINTS" id="PR00685">
    <property type="entry name" value="TIFACTORIIB"/>
</dbReference>
<dbReference type="SUPFAM" id="SSF47954">
    <property type="entry name" value="Cyclin-like"/>
    <property type="match status" value="2"/>
</dbReference>
<feature type="transmembrane region" description="Helical" evidence="3">
    <location>
        <begin position="98"/>
        <end position="120"/>
    </location>
</feature>
<gene>
    <name evidence="5" type="ORF">FEM48_Zijuj05G0081800</name>
</gene>
<organism evidence="5 6">
    <name type="scientific">Ziziphus jujuba var. spinosa</name>
    <dbReference type="NCBI Taxonomy" id="714518"/>
    <lineage>
        <taxon>Eukaryota</taxon>
        <taxon>Viridiplantae</taxon>
        <taxon>Streptophyta</taxon>
        <taxon>Embryophyta</taxon>
        <taxon>Tracheophyta</taxon>
        <taxon>Spermatophyta</taxon>
        <taxon>Magnoliopsida</taxon>
        <taxon>eudicotyledons</taxon>
        <taxon>Gunneridae</taxon>
        <taxon>Pentapetalae</taxon>
        <taxon>rosids</taxon>
        <taxon>fabids</taxon>
        <taxon>Rosales</taxon>
        <taxon>Rhamnaceae</taxon>
        <taxon>Paliureae</taxon>
        <taxon>Ziziphus</taxon>
    </lineage>
</organism>
<evidence type="ECO:0000256" key="3">
    <source>
        <dbReference type="SAM" id="Phobius"/>
    </source>
</evidence>
<keyword evidence="3" id="KW-1133">Transmembrane helix</keyword>
<keyword evidence="3" id="KW-0472">Membrane</keyword>
<sequence length="321" mass="36076">MNEMTDLPCRNCNRPTELVLDHSAGDTTTCSECGLILLHTPSTTTTNDNSGNDHPVPVVPGTVGSLSTVIAKPSAGTPSDQPPSVGKWQNRERHLVDAFGSITAMADRFSFFFFFLFFFFKKDFLHLLGLVTTIKDRAYEMYEKMEDQKCLRSRNQEAVLAACLYIACRQENKPRTVKEICSIINGATKKDFGRAREFILKHMEIANGKSVGMRTIHAGDYMRRFCSNLGMTNQEVMAAQETVQKSEELDIRRSPISVAAAVIYIITQLSNDKKPLKDISIVTRVAEGTIKSSYKDLYPHLTWLIPSWFAMEEDIKNQFGP</sequence>
<evidence type="ECO:0000259" key="4">
    <source>
        <dbReference type="SMART" id="SM00385"/>
    </source>
</evidence>
<evidence type="ECO:0000313" key="5">
    <source>
        <dbReference type="EMBL" id="KAH7528529.1"/>
    </source>
</evidence>
<dbReference type="PANTHER" id="PTHR11618:SF81">
    <property type="entry name" value="TRANSCRIPTION INITIATION FACTOR IIB-LIKE"/>
    <property type="match status" value="1"/>
</dbReference>
<dbReference type="AlphaFoldDB" id="A0A978VDU0"/>
<evidence type="ECO:0000256" key="1">
    <source>
        <dbReference type="ARBA" id="ARBA00023015"/>
    </source>
</evidence>
<dbReference type="Proteomes" id="UP000813462">
    <property type="component" value="Unassembled WGS sequence"/>
</dbReference>
<protein>
    <recommendedName>
        <fullName evidence="4">Cyclin-like domain-containing protein</fullName>
    </recommendedName>
</protein>
<dbReference type="EMBL" id="JAEACU010000005">
    <property type="protein sequence ID" value="KAH7528529.1"/>
    <property type="molecule type" value="Genomic_DNA"/>
</dbReference>
<dbReference type="Gene3D" id="1.10.472.170">
    <property type="match status" value="1"/>
</dbReference>